<gene>
    <name evidence="8" type="ORF">ASZ78_015439</name>
</gene>
<dbReference type="GO" id="GO:0016020">
    <property type="term" value="C:membrane"/>
    <property type="evidence" value="ECO:0007669"/>
    <property type="project" value="InterPro"/>
</dbReference>
<keyword evidence="4" id="KW-0325">Glycoprotein</keyword>
<reference evidence="8 9" key="1">
    <citation type="submission" date="2016-07" db="EMBL/GenBank/DDBJ databases">
        <title>Disparate Historic Effective Population Sizes Predicted by Modern Levels of Genome Diversity for the Scaled Quail (Callipepla squamata) and the Northern Bobwhite (Colinus virginianus): Inferences from First and Second Generation Draft Genome Assemblies for Sympatric New World Quail.</title>
        <authorList>
            <person name="Oldeschulte D.L."/>
            <person name="Halley Y.A."/>
            <person name="Bhattarai E.K."/>
            <person name="Brashear W.A."/>
            <person name="Hill J."/>
            <person name="Metz R.P."/>
            <person name="Johnson C.D."/>
            <person name="Rollins D."/>
            <person name="Peterson M.J."/>
            <person name="Bickhart D.M."/>
            <person name="Decker J.E."/>
            <person name="Seabury C.M."/>
        </authorList>
    </citation>
    <scope>NUCLEOTIDE SEQUENCE [LARGE SCALE GENOMIC DNA]</scope>
    <source>
        <strain evidence="8 9">Texas</strain>
        <tissue evidence="8">Leg muscle</tissue>
    </source>
</reference>
<keyword evidence="9" id="KW-1185">Reference proteome</keyword>
<organism evidence="8 9">
    <name type="scientific">Callipepla squamata</name>
    <name type="common">Scaled quail</name>
    <dbReference type="NCBI Taxonomy" id="9009"/>
    <lineage>
        <taxon>Eukaryota</taxon>
        <taxon>Metazoa</taxon>
        <taxon>Chordata</taxon>
        <taxon>Craniata</taxon>
        <taxon>Vertebrata</taxon>
        <taxon>Euteleostomi</taxon>
        <taxon>Archelosauria</taxon>
        <taxon>Archosauria</taxon>
        <taxon>Dinosauria</taxon>
        <taxon>Saurischia</taxon>
        <taxon>Theropoda</taxon>
        <taxon>Coelurosauria</taxon>
        <taxon>Aves</taxon>
        <taxon>Neognathae</taxon>
        <taxon>Galloanserae</taxon>
        <taxon>Galliformes</taxon>
        <taxon>Odontophoridae</taxon>
        <taxon>Callipepla</taxon>
    </lineage>
</organism>
<dbReference type="SMART" id="SM00202">
    <property type="entry name" value="SR"/>
    <property type="match status" value="1"/>
</dbReference>
<feature type="domain" description="SRCR" evidence="7">
    <location>
        <begin position="73"/>
        <end position="176"/>
    </location>
</feature>
<proteinExistence type="predicted"/>
<evidence type="ECO:0000256" key="4">
    <source>
        <dbReference type="ARBA" id="ARBA00023180"/>
    </source>
</evidence>
<accession>A0A226M9Z4</accession>
<comment type="caution">
    <text evidence="8">The sequence shown here is derived from an EMBL/GenBank/DDBJ whole genome shotgun (WGS) entry which is preliminary data.</text>
</comment>
<keyword evidence="2" id="KW-0677">Repeat</keyword>
<name>A0A226M9Z4_CALSU</name>
<dbReference type="PANTHER" id="PTHR48071:SF18">
    <property type="entry name" value="DELETED IN MALIGNANT BRAIN TUMORS 1 PROTEIN-RELATED"/>
    <property type="match status" value="1"/>
</dbReference>
<protein>
    <recommendedName>
        <fullName evidence="7">SRCR domain-containing protein</fullName>
    </recommendedName>
</protein>
<dbReference type="InterPro" id="IPR001190">
    <property type="entry name" value="SRCR"/>
</dbReference>
<comment type="caution">
    <text evidence="5">Lacks conserved residue(s) required for the propagation of feature annotation.</text>
</comment>
<evidence type="ECO:0000256" key="2">
    <source>
        <dbReference type="ARBA" id="ARBA00022737"/>
    </source>
</evidence>
<dbReference type="AlphaFoldDB" id="A0A226M9Z4"/>
<evidence type="ECO:0000256" key="1">
    <source>
        <dbReference type="ARBA" id="ARBA00022729"/>
    </source>
</evidence>
<evidence type="ECO:0000256" key="3">
    <source>
        <dbReference type="ARBA" id="ARBA00023157"/>
    </source>
</evidence>
<dbReference type="PANTHER" id="PTHR48071">
    <property type="entry name" value="SRCR DOMAIN-CONTAINING PROTEIN"/>
    <property type="match status" value="1"/>
</dbReference>
<evidence type="ECO:0000259" key="7">
    <source>
        <dbReference type="PROSITE" id="PS50287"/>
    </source>
</evidence>
<evidence type="ECO:0000256" key="5">
    <source>
        <dbReference type="PROSITE-ProRule" id="PRU00196"/>
    </source>
</evidence>
<keyword evidence="1" id="KW-0732">Signal</keyword>
<feature type="region of interest" description="Disordered" evidence="6">
    <location>
        <begin position="1"/>
        <end position="79"/>
    </location>
</feature>
<dbReference type="Proteomes" id="UP000198323">
    <property type="component" value="Unassembled WGS sequence"/>
</dbReference>
<keyword evidence="3 5" id="KW-1015">Disulfide bond</keyword>
<dbReference type="FunFam" id="3.10.250.10:FF:000006">
    <property type="entry name" value="neurotrypsin isoform X2"/>
    <property type="match status" value="1"/>
</dbReference>
<dbReference type="EMBL" id="MCFN01005604">
    <property type="protein sequence ID" value="OXB52076.1"/>
    <property type="molecule type" value="Genomic_DNA"/>
</dbReference>
<dbReference type="Pfam" id="PF00530">
    <property type="entry name" value="SRCR"/>
    <property type="match status" value="1"/>
</dbReference>
<dbReference type="InterPro" id="IPR036772">
    <property type="entry name" value="SRCR-like_dom_sf"/>
</dbReference>
<feature type="disulfide bond" evidence="5">
    <location>
        <begin position="145"/>
        <end position="155"/>
    </location>
</feature>
<feature type="compositionally biased region" description="Basic residues" evidence="6">
    <location>
        <begin position="53"/>
        <end position="69"/>
    </location>
</feature>
<dbReference type="PROSITE" id="PS50287">
    <property type="entry name" value="SRCR_2"/>
    <property type="match status" value="1"/>
</dbReference>
<evidence type="ECO:0000313" key="9">
    <source>
        <dbReference type="Proteomes" id="UP000198323"/>
    </source>
</evidence>
<feature type="non-terminal residue" evidence="8">
    <location>
        <position position="1"/>
    </location>
</feature>
<dbReference type="Gene3D" id="3.10.250.10">
    <property type="entry name" value="SRCR-like domain"/>
    <property type="match status" value="1"/>
</dbReference>
<evidence type="ECO:0000313" key="8">
    <source>
        <dbReference type="EMBL" id="OXB52076.1"/>
    </source>
</evidence>
<dbReference type="PRINTS" id="PR00258">
    <property type="entry name" value="SPERACTRCPTR"/>
</dbReference>
<dbReference type="STRING" id="9009.A0A226M9Z4"/>
<dbReference type="SUPFAM" id="SSF56487">
    <property type="entry name" value="SRCR-like"/>
    <property type="match status" value="1"/>
</dbReference>
<dbReference type="OrthoDB" id="10266706at2759"/>
<evidence type="ECO:0000256" key="6">
    <source>
        <dbReference type="SAM" id="MobiDB-lite"/>
    </source>
</evidence>
<sequence>LIVKTPTPRPRLRTTTEAPARGWADPATSLDRVDRAPVNRSVMLVPTTAASPKPRKRERKGQRRKKKPRNGAVRLMDGGSRGQSWGRVEVYVSGEWGTVCDDGWSSAAAAVVCRQLGFPYMVRASKKAEFGEGTSLLILLDDVQCSGQEKTLLECAHAEVGMHNCSHEEDAGVVCSREEVADW</sequence>